<dbReference type="SUPFAM" id="SSF50249">
    <property type="entry name" value="Nucleic acid-binding proteins"/>
    <property type="match status" value="1"/>
</dbReference>
<dbReference type="InterPro" id="IPR012340">
    <property type="entry name" value="NA-bd_OB-fold"/>
</dbReference>
<name>A0AAN9I7G7_CROPI</name>
<comment type="caution">
    <text evidence="2">The sequence shown here is derived from an EMBL/GenBank/DDBJ whole genome shotgun (WGS) entry which is preliminary data.</text>
</comment>
<reference evidence="2 3" key="1">
    <citation type="submission" date="2024-01" db="EMBL/GenBank/DDBJ databases">
        <title>The genomes of 5 underutilized Papilionoideae crops provide insights into root nodulation and disease resistanc.</title>
        <authorList>
            <person name="Yuan L."/>
        </authorList>
    </citation>
    <scope>NUCLEOTIDE SEQUENCE [LARGE SCALE GENOMIC DNA]</scope>
    <source>
        <strain evidence="2">ZHUSHIDOU_FW_LH</strain>
        <tissue evidence="2">Leaf</tissue>
    </source>
</reference>
<dbReference type="InterPro" id="IPR003871">
    <property type="entry name" value="RFA1B/D_OB_1st"/>
</dbReference>
<sequence>MVFCLVSDLEVGREVRALQGDKIQVIISHEDAIKKHGKYLLEGEVIQISRFVVAPSTEQFRPTKNPYRLNINFGSKIEVCGENISSVEFDFVSFEEINMDDKPDETLKDIIGVVKEHGILEPYQYKGEVAYKIKLIITDER</sequence>
<keyword evidence="3" id="KW-1185">Reference proteome</keyword>
<feature type="domain" description="Replication protein A 70 kDa DNA-binding subunit B/D first OB fold" evidence="1">
    <location>
        <begin position="19"/>
        <end position="74"/>
    </location>
</feature>
<proteinExistence type="predicted"/>
<dbReference type="AlphaFoldDB" id="A0AAN9I7G7"/>
<evidence type="ECO:0000313" key="2">
    <source>
        <dbReference type="EMBL" id="KAK7267744.1"/>
    </source>
</evidence>
<protein>
    <recommendedName>
        <fullName evidence="1">Replication protein A 70 kDa DNA-binding subunit B/D first OB fold domain-containing protein</fullName>
    </recommendedName>
</protein>
<dbReference type="Gene3D" id="2.40.50.140">
    <property type="entry name" value="Nucleic acid-binding proteins"/>
    <property type="match status" value="1"/>
</dbReference>
<dbReference type="Pfam" id="PF02721">
    <property type="entry name" value="DUF223"/>
    <property type="match status" value="1"/>
</dbReference>
<accession>A0AAN9I7G7</accession>
<evidence type="ECO:0000313" key="3">
    <source>
        <dbReference type="Proteomes" id="UP001372338"/>
    </source>
</evidence>
<dbReference type="EMBL" id="JAYWIO010000004">
    <property type="protein sequence ID" value="KAK7267744.1"/>
    <property type="molecule type" value="Genomic_DNA"/>
</dbReference>
<dbReference type="Proteomes" id="UP001372338">
    <property type="component" value="Unassembled WGS sequence"/>
</dbReference>
<organism evidence="2 3">
    <name type="scientific">Crotalaria pallida</name>
    <name type="common">Smooth rattlebox</name>
    <name type="synonym">Crotalaria striata</name>
    <dbReference type="NCBI Taxonomy" id="3830"/>
    <lineage>
        <taxon>Eukaryota</taxon>
        <taxon>Viridiplantae</taxon>
        <taxon>Streptophyta</taxon>
        <taxon>Embryophyta</taxon>
        <taxon>Tracheophyta</taxon>
        <taxon>Spermatophyta</taxon>
        <taxon>Magnoliopsida</taxon>
        <taxon>eudicotyledons</taxon>
        <taxon>Gunneridae</taxon>
        <taxon>Pentapetalae</taxon>
        <taxon>rosids</taxon>
        <taxon>fabids</taxon>
        <taxon>Fabales</taxon>
        <taxon>Fabaceae</taxon>
        <taxon>Papilionoideae</taxon>
        <taxon>50 kb inversion clade</taxon>
        <taxon>genistoids sensu lato</taxon>
        <taxon>core genistoids</taxon>
        <taxon>Crotalarieae</taxon>
        <taxon>Crotalaria</taxon>
    </lineage>
</organism>
<evidence type="ECO:0000259" key="1">
    <source>
        <dbReference type="Pfam" id="PF02721"/>
    </source>
</evidence>
<gene>
    <name evidence="2" type="ORF">RIF29_20423</name>
</gene>